<proteinExistence type="predicted"/>
<name>A0AAJ8M9I8_9TREE</name>
<feature type="domain" description="Protein CPL1-like" evidence="2">
    <location>
        <begin position="225"/>
        <end position="287"/>
    </location>
</feature>
<evidence type="ECO:0000256" key="1">
    <source>
        <dbReference type="SAM" id="SignalP"/>
    </source>
</evidence>
<dbReference type="EMBL" id="CP144543">
    <property type="protein sequence ID" value="WVW83321.1"/>
    <property type="molecule type" value="Genomic_DNA"/>
</dbReference>
<dbReference type="AlphaFoldDB" id="A0AAJ8M9I8"/>
<evidence type="ECO:0000313" key="4">
    <source>
        <dbReference type="Proteomes" id="UP000092730"/>
    </source>
</evidence>
<organism evidence="3 4">
    <name type="scientific">Kwoniella bestiolae CBS 10118</name>
    <dbReference type="NCBI Taxonomy" id="1296100"/>
    <lineage>
        <taxon>Eukaryota</taxon>
        <taxon>Fungi</taxon>
        <taxon>Dikarya</taxon>
        <taxon>Basidiomycota</taxon>
        <taxon>Agaricomycotina</taxon>
        <taxon>Tremellomycetes</taxon>
        <taxon>Tremellales</taxon>
        <taxon>Cryptococcaceae</taxon>
        <taxon>Kwoniella</taxon>
    </lineage>
</organism>
<feature type="signal peptide" evidence="1">
    <location>
        <begin position="1"/>
        <end position="18"/>
    </location>
</feature>
<dbReference type="InterPro" id="IPR038955">
    <property type="entry name" value="PriA/CPL1_fungi"/>
</dbReference>
<dbReference type="RefSeq" id="XP_065726141.1">
    <property type="nucleotide sequence ID" value="XM_065870069.1"/>
</dbReference>
<evidence type="ECO:0000259" key="2">
    <source>
        <dbReference type="Pfam" id="PF21671"/>
    </source>
</evidence>
<reference evidence="3" key="1">
    <citation type="submission" date="2013-07" db="EMBL/GenBank/DDBJ databases">
        <authorList>
            <consortium name="The Broad Institute Genome Sequencing Platform"/>
            <person name="Cuomo C."/>
            <person name="Litvintseva A."/>
            <person name="Chen Y."/>
            <person name="Heitman J."/>
            <person name="Sun S."/>
            <person name="Springer D."/>
            <person name="Dromer F."/>
            <person name="Young S.K."/>
            <person name="Zeng Q."/>
            <person name="Gargeya S."/>
            <person name="Fitzgerald M."/>
            <person name="Abouelleil A."/>
            <person name="Alvarado L."/>
            <person name="Berlin A.M."/>
            <person name="Chapman S.B."/>
            <person name="Dewar J."/>
            <person name="Goldberg J."/>
            <person name="Griggs A."/>
            <person name="Gujja S."/>
            <person name="Hansen M."/>
            <person name="Howarth C."/>
            <person name="Imamovic A."/>
            <person name="Larimer J."/>
            <person name="McCowan C."/>
            <person name="Murphy C."/>
            <person name="Pearson M."/>
            <person name="Priest M."/>
            <person name="Roberts A."/>
            <person name="Saif S."/>
            <person name="Shea T."/>
            <person name="Sykes S."/>
            <person name="Wortman J."/>
            <person name="Nusbaum C."/>
            <person name="Birren B."/>
        </authorList>
    </citation>
    <scope>NUCLEOTIDE SEQUENCE</scope>
    <source>
        <strain evidence="3">CBS 10118</strain>
    </source>
</reference>
<dbReference type="PANTHER" id="PTHR35192">
    <property type="entry name" value="PROTEIN, PUTATIVE-RELATED"/>
    <property type="match status" value="1"/>
</dbReference>
<dbReference type="PANTHER" id="PTHR35192:SF2">
    <property type="entry name" value="APPLE DOMAIN-CONTAINING PROTEIN"/>
    <property type="match status" value="1"/>
</dbReference>
<dbReference type="Pfam" id="PF21671">
    <property type="entry name" value="CPL1-like"/>
    <property type="match status" value="1"/>
</dbReference>
<gene>
    <name evidence="3" type="ORF">I302_105340</name>
</gene>
<dbReference type="GeneID" id="30213025"/>
<dbReference type="KEGG" id="kbi:30213025"/>
<keyword evidence="1" id="KW-0732">Signal</keyword>
<dbReference type="Proteomes" id="UP000092730">
    <property type="component" value="Chromosome 3"/>
</dbReference>
<keyword evidence="4" id="KW-1185">Reference proteome</keyword>
<protein>
    <recommendedName>
        <fullName evidence="2">Protein CPL1-like domain-containing protein</fullName>
    </recommendedName>
</protein>
<dbReference type="InterPro" id="IPR048661">
    <property type="entry name" value="CPL1-like"/>
</dbReference>
<evidence type="ECO:0000313" key="3">
    <source>
        <dbReference type="EMBL" id="WVW83321.1"/>
    </source>
</evidence>
<sequence length="295" mass="32273">MFLVVPMIVAALSYSVAAAEVFAGCFNPSVININAIFPRSYNTATITCPEVCRRLSSPQDTYAYSRISTVQPNTSLCWCTTVQPDAAHLIADSSCPYPNLSAELVRPPPNWGWYKCFDFLAQGPANNFTVQSLPECLTACSTYPNAYFSHLDNSNNMFCACYQRGPPFTTDQCGVGVYYHYYHSFGPSEFVKRRISGFEDGEQGRGLCPSGLSACRIKDGDDYSFECIDMETGLESCGGCIHGEVGTTGYHGEAVNCLTMPGIITNSVTCTKGRCNAFSCDEGHRLEYGRCVLVE</sequence>
<feature type="chain" id="PRO_5042597887" description="Protein CPL1-like domain-containing protein" evidence="1">
    <location>
        <begin position="19"/>
        <end position="295"/>
    </location>
</feature>
<reference evidence="3" key="2">
    <citation type="submission" date="2024-02" db="EMBL/GenBank/DDBJ databases">
        <title>Comparative genomics of Cryptococcus and Kwoniella reveals pathogenesis evolution and contrasting modes of karyotype evolution via chromosome fusion or intercentromeric recombination.</title>
        <authorList>
            <person name="Coelho M.A."/>
            <person name="David-Palma M."/>
            <person name="Shea T."/>
            <person name="Bowers K."/>
            <person name="McGinley-Smith S."/>
            <person name="Mohammad A.W."/>
            <person name="Gnirke A."/>
            <person name="Yurkov A.M."/>
            <person name="Nowrousian M."/>
            <person name="Sun S."/>
            <person name="Cuomo C.A."/>
            <person name="Heitman J."/>
        </authorList>
    </citation>
    <scope>NUCLEOTIDE SEQUENCE</scope>
    <source>
        <strain evidence="3">CBS 10118</strain>
    </source>
</reference>
<accession>A0AAJ8M9I8</accession>